<keyword evidence="2" id="KW-0732">Signal</keyword>
<keyword evidence="4" id="KW-1185">Reference proteome</keyword>
<comment type="caution">
    <text evidence="3">The sequence shown here is derived from an EMBL/GenBank/DDBJ whole genome shotgun (WGS) entry which is preliminary data.</text>
</comment>
<feature type="compositionally biased region" description="Low complexity" evidence="1">
    <location>
        <begin position="108"/>
        <end position="122"/>
    </location>
</feature>
<organism evidence="3 4">
    <name type="scientific">Larsenimonas suaedae</name>
    <dbReference type="NCBI Taxonomy" id="1851019"/>
    <lineage>
        <taxon>Bacteria</taxon>
        <taxon>Pseudomonadati</taxon>
        <taxon>Pseudomonadota</taxon>
        <taxon>Gammaproteobacteria</taxon>
        <taxon>Oceanospirillales</taxon>
        <taxon>Halomonadaceae</taxon>
        <taxon>Larsenimonas</taxon>
    </lineage>
</organism>
<feature type="region of interest" description="Disordered" evidence="1">
    <location>
        <begin position="80"/>
        <end position="182"/>
    </location>
</feature>
<protein>
    <submittedName>
        <fullName evidence="3">DUF1161 domain-containing protein</fullName>
    </submittedName>
</protein>
<evidence type="ECO:0000256" key="2">
    <source>
        <dbReference type="SAM" id="SignalP"/>
    </source>
</evidence>
<evidence type="ECO:0000313" key="4">
    <source>
        <dbReference type="Proteomes" id="UP001269375"/>
    </source>
</evidence>
<gene>
    <name evidence="3" type="ORF">QC825_08235</name>
</gene>
<sequence length="182" mass="19630">MRYLMRMALCVGLSFSAHTVFASCETTIDMIAGKIHENGVPYNQFSLHAIPAAQAENAEGTIVGRCGNNRLRILYTRHAPKAQAEHGPESESAIEAQKEDASRPDAHSSNAPAATEPSASAPDDTSESSTRQHGTYKAAPSQDAGQRSDDLTRHKNTASTSSVPKDKDIFEDGKDGTPWYLK</sequence>
<dbReference type="Proteomes" id="UP001269375">
    <property type="component" value="Unassembled WGS sequence"/>
</dbReference>
<accession>A0ABU1GVI3</accession>
<dbReference type="InterPro" id="IPR010595">
    <property type="entry name" value="DUF1161"/>
</dbReference>
<feature type="compositionally biased region" description="Basic and acidic residues" evidence="1">
    <location>
        <begin position="96"/>
        <end position="106"/>
    </location>
</feature>
<reference evidence="3 4" key="1">
    <citation type="submission" date="2023-04" db="EMBL/GenBank/DDBJ databases">
        <title>A long-awaited taxogenomic arrangement of the family Halomonadaceae.</title>
        <authorList>
            <person name="De La Haba R."/>
            <person name="Chuvochina M."/>
            <person name="Wittouck S."/>
            <person name="Arahal D.R."/>
            <person name="Sanchez-Porro C."/>
            <person name="Hugenholtz P."/>
            <person name="Ventosa A."/>
        </authorList>
    </citation>
    <scope>NUCLEOTIDE SEQUENCE [LARGE SCALE GENOMIC DNA]</scope>
    <source>
        <strain evidence="3 4">DSM 22428</strain>
    </source>
</reference>
<proteinExistence type="predicted"/>
<dbReference type="Pfam" id="PF06649">
    <property type="entry name" value="DUF1161"/>
    <property type="match status" value="1"/>
</dbReference>
<feature type="compositionally biased region" description="Basic and acidic residues" evidence="1">
    <location>
        <begin position="164"/>
        <end position="175"/>
    </location>
</feature>
<evidence type="ECO:0000313" key="3">
    <source>
        <dbReference type="EMBL" id="MDR5896055.1"/>
    </source>
</evidence>
<name>A0ABU1GVI3_9GAMM</name>
<dbReference type="EMBL" id="JARWAO010000003">
    <property type="protein sequence ID" value="MDR5896055.1"/>
    <property type="molecule type" value="Genomic_DNA"/>
</dbReference>
<dbReference type="RefSeq" id="WP_251590006.1">
    <property type="nucleotide sequence ID" value="NZ_JAMLJI010000001.1"/>
</dbReference>
<feature type="chain" id="PRO_5046431964" evidence="2">
    <location>
        <begin position="23"/>
        <end position="182"/>
    </location>
</feature>
<dbReference type="PROSITE" id="PS51257">
    <property type="entry name" value="PROKAR_LIPOPROTEIN"/>
    <property type="match status" value="1"/>
</dbReference>
<evidence type="ECO:0000256" key="1">
    <source>
        <dbReference type="SAM" id="MobiDB-lite"/>
    </source>
</evidence>
<feature type="signal peptide" evidence="2">
    <location>
        <begin position="1"/>
        <end position="22"/>
    </location>
</feature>